<evidence type="ECO:0000313" key="16">
    <source>
        <dbReference type="Proteomes" id="UP000076927"/>
    </source>
</evidence>
<reference evidence="15 16" key="1">
    <citation type="submission" date="2015-01" db="EMBL/GenBank/DDBJ databases">
        <title>Paenibacillus swuensis/DY6/whole genome sequencing.</title>
        <authorList>
            <person name="Kim M.K."/>
            <person name="Srinivasan S."/>
            <person name="Lee J.-J."/>
        </authorList>
    </citation>
    <scope>NUCLEOTIDE SEQUENCE [LARGE SCALE GENOMIC DNA]</scope>
    <source>
        <strain evidence="15 16">DY6</strain>
    </source>
</reference>
<evidence type="ECO:0000256" key="7">
    <source>
        <dbReference type="ARBA" id="ARBA00022984"/>
    </source>
</evidence>
<keyword evidence="9 12" id="KW-0472">Membrane</keyword>
<dbReference type="GO" id="GO:0008360">
    <property type="term" value="P:regulation of cell shape"/>
    <property type="evidence" value="ECO:0007669"/>
    <property type="project" value="UniProtKB-KW"/>
</dbReference>
<dbReference type="SUPFAM" id="SSF56601">
    <property type="entry name" value="beta-lactamase/transpeptidase-like"/>
    <property type="match status" value="1"/>
</dbReference>
<dbReference type="GO" id="GO:0071555">
    <property type="term" value="P:cell wall organization"/>
    <property type="evidence" value="ECO:0007669"/>
    <property type="project" value="UniProtKB-KW"/>
</dbReference>
<dbReference type="GO" id="GO:0009252">
    <property type="term" value="P:peptidoglycan biosynthetic process"/>
    <property type="evidence" value="ECO:0007669"/>
    <property type="project" value="UniProtKB-KW"/>
</dbReference>
<dbReference type="Pfam" id="PF00905">
    <property type="entry name" value="Transpeptidase"/>
    <property type="match status" value="1"/>
</dbReference>
<dbReference type="SUPFAM" id="SSF56519">
    <property type="entry name" value="Penicillin binding protein dimerisation domain"/>
    <property type="match status" value="1"/>
</dbReference>
<organism evidence="15 16">
    <name type="scientific">Paenibacillus swuensis</name>
    <dbReference type="NCBI Taxonomy" id="1178515"/>
    <lineage>
        <taxon>Bacteria</taxon>
        <taxon>Bacillati</taxon>
        <taxon>Bacillota</taxon>
        <taxon>Bacilli</taxon>
        <taxon>Bacillales</taxon>
        <taxon>Paenibacillaceae</taxon>
        <taxon>Paenibacillus</taxon>
    </lineage>
</organism>
<feature type="domain" description="Penicillin-binding protein transpeptidase" evidence="13">
    <location>
        <begin position="331"/>
        <end position="672"/>
    </location>
</feature>
<comment type="subcellular location">
    <subcellularLocation>
        <location evidence="2">Cell membrane</location>
    </subcellularLocation>
    <subcellularLocation>
        <location evidence="1">Membrane</location>
        <topology evidence="1">Single-pass membrane protein</topology>
    </subcellularLocation>
</comment>
<keyword evidence="7" id="KW-0573">Peptidoglycan synthesis</keyword>
<gene>
    <name evidence="15" type="ORF">SY83_00235</name>
</gene>
<evidence type="ECO:0000259" key="14">
    <source>
        <dbReference type="Pfam" id="PF03717"/>
    </source>
</evidence>
<dbReference type="Gene3D" id="3.90.1310.10">
    <property type="entry name" value="Penicillin-binding protein 2a (Domain 2)"/>
    <property type="match status" value="1"/>
</dbReference>
<accession>A0A172TDQ4</accession>
<evidence type="ECO:0000256" key="3">
    <source>
        <dbReference type="ARBA" id="ARBA00007171"/>
    </source>
</evidence>
<dbReference type="EMBL" id="CP011388">
    <property type="protein sequence ID" value="ANE45064.1"/>
    <property type="molecule type" value="Genomic_DNA"/>
</dbReference>
<dbReference type="InterPro" id="IPR050515">
    <property type="entry name" value="Beta-lactam/transpept"/>
</dbReference>
<feature type="transmembrane region" description="Helical" evidence="12">
    <location>
        <begin position="29"/>
        <end position="49"/>
    </location>
</feature>
<dbReference type="KEGG" id="pswu:SY83_00235"/>
<dbReference type="InterPro" id="IPR036138">
    <property type="entry name" value="PBP_dimer_sf"/>
</dbReference>
<evidence type="ECO:0000256" key="9">
    <source>
        <dbReference type="ARBA" id="ARBA00023136"/>
    </source>
</evidence>
<dbReference type="Proteomes" id="UP000076927">
    <property type="component" value="Chromosome"/>
</dbReference>
<comment type="similarity">
    <text evidence="3">Belongs to the transpeptidase family.</text>
</comment>
<evidence type="ECO:0000256" key="4">
    <source>
        <dbReference type="ARBA" id="ARBA00022475"/>
    </source>
</evidence>
<dbReference type="Pfam" id="PF03717">
    <property type="entry name" value="PBP_dimer"/>
    <property type="match status" value="1"/>
</dbReference>
<evidence type="ECO:0000256" key="2">
    <source>
        <dbReference type="ARBA" id="ARBA00004236"/>
    </source>
</evidence>
<dbReference type="STRING" id="1178515.SY83_00235"/>
<evidence type="ECO:0000256" key="5">
    <source>
        <dbReference type="ARBA" id="ARBA00022692"/>
    </source>
</evidence>
<proteinExistence type="inferred from homology"/>
<evidence type="ECO:0000256" key="1">
    <source>
        <dbReference type="ARBA" id="ARBA00004167"/>
    </source>
</evidence>
<dbReference type="AlphaFoldDB" id="A0A172TDQ4"/>
<dbReference type="GO" id="GO:0005886">
    <property type="term" value="C:plasma membrane"/>
    <property type="evidence" value="ECO:0007669"/>
    <property type="project" value="UniProtKB-SubCell"/>
</dbReference>
<evidence type="ECO:0000256" key="10">
    <source>
        <dbReference type="ARBA" id="ARBA00023316"/>
    </source>
</evidence>
<evidence type="ECO:0000259" key="13">
    <source>
        <dbReference type="Pfam" id="PF00905"/>
    </source>
</evidence>
<dbReference type="OrthoDB" id="9770103at2"/>
<dbReference type="InterPro" id="IPR005311">
    <property type="entry name" value="PBP_dimer"/>
</dbReference>
<name>A0A172TDQ4_9BACL</name>
<keyword evidence="10" id="KW-0961">Cell wall biogenesis/degradation</keyword>
<evidence type="ECO:0000256" key="11">
    <source>
        <dbReference type="SAM" id="MobiDB-lite"/>
    </source>
</evidence>
<dbReference type="PANTHER" id="PTHR30627">
    <property type="entry name" value="PEPTIDOGLYCAN D,D-TRANSPEPTIDASE"/>
    <property type="match status" value="1"/>
</dbReference>
<dbReference type="InterPro" id="IPR012338">
    <property type="entry name" value="Beta-lactam/transpept-like"/>
</dbReference>
<dbReference type="GO" id="GO:0051301">
    <property type="term" value="P:cell division"/>
    <property type="evidence" value="ECO:0007669"/>
    <property type="project" value="UniProtKB-KW"/>
</dbReference>
<dbReference type="PANTHER" id="PTHR30627:SF2">
    <property type="entry name" value="PEPTIDOGLYCAN D,D-TRANSPEPTIDASE MRDA"/>
    <property type="match status" value="1"/>
</dbReference>
<dbReference type="GO" id="GO:0071972">
    <property type="term" value="F:peptidoglycan L,D-transpeptidase activity"/>
    <property type="evidence" value="ECO:0007669"/>
    <property type="project" value="TreeGrafter"/>
</dbReference>
<evidence type="ECO:0000256" key="6">
    <source>
        <dbReference type="ARBA" id="ARBA00022960"/>
    </source>
</evidence>
<keyword evidence="15" id="KW-0131">Cell cycle</keyword>
<keyword evidence="16" id="KW-1185">Reference proteome</keyword>
<keyword evidence="15" id="KW-0132">Cell division</keyword>
<dbReference type="GO" id="GO:0008658">
    <property type="term" value="F:penicillin binding"/>
    <property type="evidence" value="ECO:0007669"/>
    <property type="project" value="InterPro"/>
</dbReference>
<evidence type="ECO:0000256" key="8">
    <source>
        <dbReference type="ARBA" id="ARBA00022989"/>
    </source>
</evidence>
<evidence type="ECO:0000256" key="12">
    <source>
        <dbReference type="SAM" id="Phobius"/>
    </source>
</evidence>
<dbReference type="InterPro" id="IPR001460">
    <property type="entry name" value="PCN-bd_Tpept"/>
</dbReference>
<sequence length="704" mass="78185">MAFKKKKPNHNDDPQKQELIRKRNFSLRLNFFFFIAFFVFSVLIVRLAMLQFVEGPTLAAKEDQKTTASVAIPPIRGNILDRTGVPIAYSTSTQSLYYRIEPGQKKDDVIALANRLAEIFEEFGDKDPGKAPLTAEEIVKSMDVGFDINKVEKRTLNFASEPRRIKTALSNREIAYLMEHQDEFKGIEINEESIREYDKSTVSVQLVGYLRQYDRAVNTIDYYKQISELPKEKVDPTNKYLRFENVGFDGLELMYQEQLRGKNGLKTYPVNAAHKIVGSVTVTPPEKGNNLFLTIDKKVQLTAEKAIMDNIKVINKASGNRFQYAPNAKAGYAVAMEVDTGKVVAMASMPDYDPAIWKTGRISPELLAANEKRLTNGTIRTAASDWPDNVLKNYPTSIVPLGSTQKPLTVLVGMAEKVIGPNTPYNDRGIFYYGRNNAEDLTNADDHAYGMLTPSRAIEKSSNTFMAEMVGNALYKKYKGSKAVDVWDAYMKKFGLGVVTESGLPNESEGTLDYFHEVKSGSAQSAMILASFGQQARYTTLQLAQYTAMLANKGSRMKPQFVEKIMTNDNKTLVQGYKPEVLNKVEFPNSYWKVIHQGMEKVKKQGFEGFPYKVASKTGTSQQDVGKRKAIENAVFIAYAPADNPKLAVAVVVPDGGYGGWGAAPIARQIFEAYDEEIGLTGVPKKKPVTPTGQAASGTSAGTQ</sequence>
<protein>
    <submittedName>
        <fullName evidence="15">Cell division protein FtsI</fullName>
    </submittedName>
</protein>
<keyword evidence="5 12" id="KW-0812">Transmembrane</keyword>
<feature type="compositionally biased region" description="Polar residues" evidence="11">
    <location>
        <begin position="691"/>
        <end position="704"/>
    </location>
</feature>
<keyword evidence="8 12" id="KW-1133">Transmembrane helix</keyword>
<dbReference type="PATRIC" id="fig|1178515.4.peg.50"/>
<feature type="region of interest" description="Disordered" evidence="11">
    <location>
        <begin position="682"/>
        <end position="704"/>
    </location>
</feature>
<keyword evidence="4" id="KW-1003">Cell membrane</keyword>
<dbReference type="Gene3D" id="3.40.710.10">
    <property type="entry name" value="DD-peptidase/beta-lactamase superfamily"/>
    <property type="match status" value="1"/>
</dbReference>
<evidence type="ECO:0000313" key="15">
    <source>
        <dbReference type="EMBL" id="ANE45064.1"/>
    </source>
</evidence>
<keyword evidence="6" id="KW-0133">Cell shape</keyword>
<dbReference type="RefSeq" id="WP_068603251.1">
    <property type="nucleotide sequence ID" value="NZ_CP011388.1"/>
</dbReference>
<feature type="domain" description="Penicillin-binding protein dimerisation" evidence="14">
    <location>
        <begin position="72"/>
        <end position="278"/>
    </location>
</feature>